<gene>
    <name evidence="1" type="ORF">SEMRO_646_G180770.1</name>
</gene>
<reference evidence="1" key="1">
    <citation type="submission" date="2020-06" db="EMBL/GenBank/DDBJ databases">
        <authorList>
            <consortium name="Plant Systems Biology data submission"/>
        </authorList>
    </citation>
    <scope>NUCLEOTIDE SEQUENCE</scope>
    <source>
        <strain evidence="1">D6</strain>
    </source>
</reference>
<dbReference type="EMBL" id="CAICTM010000645">
    <property type="protein sequence ID" value="CAB9514319.1"/>
    <property type="molecule type" value="Genomic_DNA"/>
</dbReference>
<proteinExistence type="predicted"/>
<dbReference type="Proteomes" id="UP001153069">
    <property type="component" value="Unassembled WGS sequence"/>
</dbReference>
<evidence type="ECO:0000313" key="2">
    <source>
        <dbReference type="Proteomes" id="UP001153069"/>
    </source>
</evidence>
<sequence length="133" mass="15417">MVSGVKENRMKVFQYILTVAEVDEEKVTAIMEAGISTPGVLLRMNSQKLGELVRKDIITDIEFDELMRFRRFMIHYKEDKELPTTLEQWKAEFTPEHYSAFCDKDSAKTASGSYTLKEVNDLMRAVKIEEIMV</sequence>
<keyword evidence="2" id="KW-1185">Reference proteome</keyword>
<dbReference type="AlphaFoldDB" id="A0A9N8E7Y4"/>
<accession>A0A9N8E7Y4</accession>
<protein>
    <submittedName>
        <fullName evidence="1">Uncharacterized protein</fullName>
    </submittedName>
</protein>
<comment type="caution">
    <text evidence="1">The sequence shown here is derived from an EMBL/GenBank/DDBJ whole genome shotgun (WGS) entry which is preliminary data.</text>
</comment>
<name>A0A9N8E7Y4_9STRA</name>
<evidence type="ECO:0000313" key="1">
    <source>
        <dbReference type="EMBL" id="CAB9514319.1"/>
    </source>
</evidence>
<organism evidence="1 2">
    <name type="scientific">Seminavis robusta</name>
    <dbReference type="NCBI Taxonomy" id="568900"/>
    <lineage>
        <taxon>Eukaryota</taxon>
        <taxon>Sar</taxon>
        <taxon>Stramenopiles</taxon>
        <taxon>Ochrophyta</taxon>
        <taxon>Bacillariophyta</taxon>
        <taxon>Bacillariophyceae</taxon>
        <taxon>Bacillariophycidae</taxon>
        <taxon>Naviculales</taxon>
        <taxon>Naviculaceae</taxon>
        <taxon>Seminavis</taxon>
    </lineage>
</organism>